<accession>A0ABX5T5D2</accession>
<gene>
    <name evidence="2" type="ORF">E4Z61_15315</name>
</gene>
<evidence type="ECO:0000313" key="2">
    <source>
        <dbReference type="EMBL" id="QBX81656.1"/>
    </source>
</evidence>
<proteinExistence type="predicted"/>
<keyword evidence="1" id="KW-0472">Membrane</keyword>
<feature type="transmembrane region" description="Helical" evidence="1">
    <location>
        <begin position="46"/>
        <end position="62"/>
    </location>
</feature>
<dbReference type="Proteomes" id="UP000296284">
    <property type="component" value="Chromosome"/>
</dbReference>
<dbReference type="EMBL" id="CP038469">
    <property type="protein sequence ID" value="QBX81656.1"/>
    <property type="molecule type" value="Genomic_DNA"/>
</dbReference>
<protein>
    <submittedName>
        <fullName evidence="2">Uncharacterized protein</fullName>
    </submittedName>
</protein>
<keyword evidence="1" id="KW-0812">Transmembrane</keyword>
<evidence type="ECO:0000256" key="1">
    <source>
        <dbReference type="SAM" id="Phobius"/>
    </source>
</evidence>
<reference evidence="2 3" key="1">
    <citation type="submission" date="2019-03" db="EMBL/GenBank/DDBJ databases">
        <title>Complete genome sequence of Citrobacter sp. SNU WT2 isolated from diseased rainbow trout.</title>
        <authorList>
            <person name="Oh W.T."/>
            <person name="Park S.C."/>
        </authorList>
    </citation>
    <scope>NUCLEOTIDE SEQUENCE [LARGE SCALE GENOMIC DNA]</scope>
    <source>
        <strain evidence="2 3">SNU WT2</strain>
    </source>
</reference>
<organism evidence="2 3">
    <name type="scientific">Citrobacter tructae</name>
    <dbReference type="NCBI Taxonomy" id="2562449"/>
    <lineage>
        <taxon>Bacteria</taxon>
        <taxon>Pseudomonadati</taxon>
        <taxon>Pseudomonadota</taxon>
        <taxon>Gammaproteobacteria</taxon>
        <taxon>Enterobacterales</taxon>
        <taxon>Enterobacteriaceae</taxon>
        <taxon>Citrobacter</taxon>
    </lineage>
</organism>
<keyword evidence="3" id="KW-1185">Reference proteome</keyword>
<feature type="transmembrane region" description="Helical" evidence="1">
    <location>
        <begin position="20"/>
        <end position="40"/>
    </location>
</feature>
<evidence type="ECO:0000313" key="3">
    <source>
        <dbReference type="Proteomes" id="UP000296284"/>
    </source>
</evidence>
<name>A0ABX5T5D2_9ENTR</name>
<sequence length="71" mass="8722">MPRTAWGCSQQVWHSGYRRACTSMKHCFCYIIFVNYITYVRLFTSAGRYFCRLITFIIVWLYKRKQRMNYS</sequence>
<keyword evidence="1" id="KW-1133">Transmembrane helix</keyword>